<feature type="coiled-coil region" evidence="1">
    <location>
        <begin position="76"/>
        <end position="141"/>
    </location>
</feature>
<keyword evidence="4" id="KW-1185">Reference proteome</keyword>
<dbReference type="AlphaFoldDB" id="A0A9P0HYZ2"/>
<dbReference type="Proteomes" id="UP001153321">
    <property type="component" value="Chromosome 13"/>
</dbReference>
<dbReference type="EMBL" id="LR824544">
    <property type="protein sequence ID" value="CAH1636470.1"/>
    <property type="molecule type" value="Genomic_DNA"/>
</dbReference>
<keyword evidence="1" id="KW-0175">Coiled coil</keyword>
<feature type="region of interest" description="Disordered" evidence="2">
    <location>
        <begin position="1"/>
        <end position="26"/>
    </location>
</feature>
<proteinExistence type="predicted"/>
<protein>
    <submittedName>
        <fullName evidence="3">Uncharacterized protein</fullName>
    </submittedName>
</protein>
<evidence type="ECO:0000256" key="1">
    <source>
        <dbReference type="SAM" id="Coils"/>
    </source>
</evidence>
<accession>A0A9P0HYZ2</accession>
<name>A0A9P0HYZ2_SPOLI</name>
<sequence>MQLKRQSDDITKSLERAREDQSELAKSVKQEAQKTELIIRQYEDLLEEISNRFRNTRGYYIEEEINKETENVNSTIIQLTDELEKRQCMVNELKSQLSMIQPVVPEDILTIFGKQELDNKVKELSEKLEALIEKRKILLQKPE</sequence>
<organism evidence="3 4">
    <name type="scientific">Spodoptera littoralis</name>
    <name type="common">Egyptian cotton leafworm</name>
    <dbReference type="NCBI Taxonomy" id="7109"/>
    <lineage>
        <taxon>Eukaryota</taxon>
        <taxon>Metazoa</taxon>
        <taxon>Ecdysozoa</taxon>
        <taxon>Arthropoda</taxon>
        <taxon>Hexapoda</taxon>
        <taxon>Insecta</taxon>
        <taxon>Pterygota</taxon>
        <taxon>Neoptera</taxon>
        <taxon>Endopterygota</taxon>
        <taxon>Lepidoptera</taxon>
        <taxon>Glossata</taxon>
        <taxon>Ditrysia</taxon>
        <taxon>Noctuoidea</taxon>
        <taxon>Noctuidae</taxon>
        <taxon>Amphipyrinae</taxon>
        <taxon>Spodoptera</taxon>
    </lineage>
</organism>
<gene>
    <name evidence="3" type="ORF">SPLIT_LOCUS1832</name>
</gene>
<evidence type="ECO:0000256" key="2">
    <source>
        <dbReference type="SAM" id="MobiDB-lite"/>
    </source>
</evidence>
<evidence type="ECO:0000313" key="4">
    <source>
        <dbReference type="Proteomes" id="UP001153321"/>
    </source>
</evidence>
<evidence type="ECO:0000313" key="3">
    <source>
        <dbReference type="EMBL" id="CAH1636470.1"/>
    </source>
</evidence>
<reference evidence="3" key="1">
    <citation type="submission" date="2022-02" db="EMBL/GenBank/DDBJ databases">
        <authorList>
            <person name="King R."/>
        </authorList>
    </citation>
    <scope>NUCLEOTIDE SEQUENCE</scope>
</reference>